<dbReference type="AlphaFoldDB" id="A0AA40KVF5"/>
<comment type="caution">
    <text evidence="1">The sequence shown here is derived from an EMBL/GenBank/DDBJ whole genome shotgun (WGS) entry which is preliminary data.</text>
</comment>
<gene>
    <name evidence="1" type="ORF">K0M31_012022</name>
</gene>
<organism evidence="1 2">
    <name type="scientific">Melipona bicolor</name>
    <dbReference type="NCBI Taxonomy" id="60889"/>
    <lineage>
        <taxon>Eukaryota</taxon>
        <taxon>Metazoa</taxon>
        <taxon>Ecdysozoa</taxon>
        <taxon>Arthropoda</taxon>
        <taxon>Hexapoda</taxon>
        <taxon>Insecta</taxon>
        <taxon>Pterygota</taxon>
        <taxon>Neoptera</taxon>
        <taxon>Endopterygota</taxon>
        <taxon>Hymenoptera</taxon>
        <taxon>Apocrita</taxon>
        <taxon>Aculeata</taxon>
        <taxon>Apoidea</taxon>
        <taxon>Anthophila</taxon>
        <taxon>Apidae</taxon>
        <taxon>Melipona</taxon>
    </lineage>
</organism>
<reference evidence="1" key="1">
    <citation type="submission" date="2021-10" db="EMBL/GenBank/DDBJ databases">
        <title>Melipona bicolor Genome sequencing and assembly.</title>
        <authorList>
            <person name="Araujo N.S."/>
            <person name="Arias M.C."/>
        </authorList>
    </citation>
    <scope>NUCLEOTIDE SEQUENCE</scope>
    <source>
        <strain evidence="1">USP_2M_L1-L4_2017</strain>
        <tissue evidence="1">Whole body</tissue>
    </source>
</reference>
<evidence type="ECO:0000313" key="2">
    <source>
        <dbReference type="Proteomes" id="UP001177670"/>
    </source>
</evidence>
<evidence type="ECO:0000313" key="1">
    <source>
        <dbReference type="EMBL" id="KAK1134240.1"/>
    </source>
</evidence>
<accession>A0AA40KVF5</accession>
<dbReference type="EMBL" id="JAHYIQ010000003">
    <property type="protein sequence ID" value="KAK1134240.1"/>
    <property type="molecule type" value="Genomic_DNA"/>
</dbReference>
<dbReference type="Proteomes" id="UP001177670">
    <property type="component" value="Unassembled WGS sequence"/>
</dbReference>
<keyword evidence="2" id="KW-1185">Reference proteome</keyword>
<sequence length="190" mass="20630">MTAAEWSVSGSPANFRGRTMGALNAPAKVSAKRTICYAFHVPKSSSKCGIFEVGATIHQFRLRYSSSATGVPVTFLFSRADREQIAATERRSLSHERSSTFRKAFVCVGDRDGEFLEHSGCSSREITVKAAGGTTHAGSRKETGQCHRKLVEIGGNRRSYVEAAGIRTQLDVAPFIGSFRLPSGHLEISF</sequence>
<name>A0AA40KVF5_9HYME</name>
<protein>
    <submittedName>
        <fullName evidence="1">Uncharacterized protein</fullName>
    </submittedName>
</protein>
<proteinExistence type="predicted"/>